<comment type="caution">
    <text evidence="1">The sequence shown here is derived from an EMBL/GenBank/DDBJ whole genome shotgun (WGS) entry which is preliminary data.</text>
</comment>
<dbReference type="EMBL" id="QKKF02030855">
    <property type="protein sequence ID" value="RZF34637.1"/>
    <property type="molecule type" value="Genomic_DNA"/>
</dbReference>
<dbReference type="AlphaFoldDB" id="A0A482WM64"/>
<sequence length="123" mass="12722">MTTRMTWWVVEGGGRGGGASSAVRRLSLTIAVAVDDCRLPAVAAKQAAAGVIPQRPANQTVPTAAHAHSPTRACAGRGQTHQLGDSVGSVRCPTALDCHPFTNHKPPSGTHPCVGWSQTRHAA</sequence>
<evidence type="ECO:0000313" key="2">
    <source>
        <dbReference type="Proteomes" id="UP000291343"/>
    </source>
</evidence>
<protein>
    <submittedName>
        <fullName evidence="1">Uncharacterized protein</fullName>
    </submittedName>
</protein>
<name>A0A482WM64_LAOST</name>
<dbReference type="InParanoid" id="A0A482WM64"/>
<reference evidence="1 2" key="1">
    <citation type="journal article" date="2017" name="Gigascience">
        <title>Genome sequence of the small brown planthopper, Laodelphax striatellus.</title>
        <authorList>
            <person name="Zhu J."/>
            <person name="Jiang F."/>
            <person name="Wang X."/>
            <person name="Yang P."/>
            <person name="Bao Y."/>
            <person name="Zhao W."/>
            <person name="Wang W."/>
            <person name="Lu H."/>
            <person name="Wang Q."/>
            <person name="Cui N."/>
            <person name="Li J."/>
            <person name="Chen X."/>
            <person name="Luo L."/>
            <person name="Yu J."/>
            <person name="Kang L."/>
            <person name="Cui F."/>
        </authorList>
    </citation>
    <scope>NUCLEOTIDE SEQUENCE [LARGE SCALE GENOMIC DNA]</scope>
    <source>
        <strain evidence="1">Lst14</strain>
    </source>
</reference>
<dbReference type="Proteomes" id="UP000291343">
    <property type="component" value="Unassembled WGS sequence"/>
</dbReference>
<organism evidence="1 2">
    <name type="scientific">Laodelphax striatellus</name>
    <name type="common">Small brown planthopper</name>
    <name type="synonym">Delphax striatella</name>
    <dbReference type="NCBI Taxonomy" id="195883"/>
    <lineage>
        <taxon>Eukaryota</taxon>
        <taxon>Metazoa</taxon>
        <taxon>Ecdysozoa</taxon>
        <taxon>Arthropoda</taxon>
        <taxon>Hexapoda</taxon>
        <taxon>Insecta</taxon>
        <taxon>Pterygota</taxon>
        <taxon>Neoptera</taxon>
        <taxon>Paraneoptera</taxon>
        <taxon>Hemiptera</taxon>
        <taxon>Auchenorrhyncha</taxon>
        <taxon>Fulgoroidea</taxon>
        <taxon>Delphacidae</taxon>
        <taxon>Criomorphinae</taxon>
        <taxon>Laodelphax</taxon>
    </lineage>
</organism>
<evidence type="ECO:0000313" key="1">
    <source>
        <dbReference type="EMBL" id="RZF34637.1"/>
    </source>
</evidence>
<gene>
    <name evidence="1" type="ORF">LSTR_LSTR012719</name>
</gene>
<keyword evidence="2" id="KW-1185">Reference proteome</keyword>
<proteinExistence type="predicted"/>
<accession>A0A482WM64</accession>